<feature type="domain" description="DUF3592" evidence="2">
    <location>
        <begin position="38"/>
        <end position="122"/>
    </location>
</feature>
<dbReference type="EMBL" id="LVYV01000012">
    <property type="protein sequence ID" value="KZD23405.1"/>
    <property type="molecule type" value="Genomic_DNA"/>
</dbReference>
<keyword evidence="1" id="KW-0472">Membrane</keyword>
<feature type="transmembrane region" description="Helical" evidence="1">
    <location>
        <begin position="125"/>
        <end position="146"/>
    </location>
</feature>
<dbReference type="Pfam" id="PF12158">
    <property type="entry name" value="DUF3592"/>
    <property type="match status" value="2"/>
</dbReference>
<dbReference type="InterPro" id="IPR021994">
    <property type="entry name" value="DUF3592"/>
</dbReference>
<comment type="caution">
    <text evidence="3">The sequence shown here is derived from an EMBL/GenBank/DDBJ whole genome shotgun (WGS) entry which is preliminary data.</text>
</comment>
<accession>A0A163ZF68</accession>
<proteinExistence type="predicted"/>
<keyword evidence="1" id="KW-0812">Transmembrane</keyword>
<reference evidence="3 4" key="1">
    <citation type="submission" date="2016-03" db="EMBL/GenBank/DDBJ databases">
        <title>Microsymbionts genomes from the relict species Vavilovia formosa (Stev.) Fed.</title>
        <authorList>
            <person name="Kopat V."/>
            <person name="Chirak E."/>
            <person name="Kimeklis A."/>
            <person name="Andronov E."/>
        </authorList>
    </citation>
    <scope>NUCLEOTIDE SEQUENCE [LARGE SCALE GENOMIC DNA]</scope>
    <source>
        <strain evidence="3 4">Vaf07</strain>
    </source>
</reference>
<feature type="transmembrane region" description="Helical" evidence="1">
    <location>
        <begin position="292"/>
        <end position="311"/>
    </location>
</feature>
<dbReference type="AlphaFoldDB" id="A0A163ZF68"/>
<name>A0A163ZF68_9BRAD</name>
<dbReference type="OrthoDB" id="4750277at2"/>
<protein>
    <recommendedName>
        <fullName evidence="2">DUF3592 domain-containing protein</fullName>
    </recommendedName>
</protein>
<dbReference type="Proteomes" id="UP000076574">
    <property type="component" value="Unassembled WGS sequence"/>
</dbReference>
<dbReference type="STRING" id="943830.A4A58_07500"/>
<keyword evidence="1" id="KW-1133">Transmembrane helix</keyword>
<feature type="domain" description="DUF3592" evidence="2">
    <location>
        <begin position="211"/>
        <end position="290"/>
    </location>
</feature>
<evidence type="ECO:0000256" key="1">
    <source>
        <dbReference type="SAM" id="Phobius"/>
    </source>
</evidence>
<gene>
    <name evidence="3" type="ORF">A4A58_07500</name>
</gene>
<sequence length="314" mass="34068">MLLAPFALILVAAGYKYLQVRAASDWPSTFGKVIVSTSDVRDVKVLDDTREDRKRTEKRNFANIVYEYTVSGQKLTNNRVSIGEDRGNFEVAETIARYPVGTAVMVYYNPRHPRDAVLDREMPKGIGGCLGIAAVIVLAIVVGGIFGAARINEFIAAHLVDPKVSPIVTALCGFGFLVALFGLALHRQGSLAKKWPVVPGIVKLGAPETYVSRDSDTGRSGPVMQTRNVQYNYHFNHVAYIGSAGSLSTSNPNPPPWQLRLFGMDYKNGDAVKVFVNPDNPSDSTLSPGGRAAYFLWAVAAGFVVVAYFIATHG</sequence>
<organism evidence="3 4">
    <name type="scientific">Tardiphaga robiniae</name>
    <dbReference type="NCBI Taxonomy" id="943830"/>
    <lineage>
        <taxon>Bacteria</taxon>
        <taxon>Pseudomonadati</taxon>
        <taxon>Pseudomonadota</taxon>
        <taxon>Alphaproteobacteria</taxon>
        <taxon>Hyphomicrobiales</taxon>
        <taxon>Nitrobacteraceae</taxon>
        <taxon>Tardiphaga</taxon>
    </lineage>
</organism>
<keyword evidence="4" id="KW-1185">Reference proteome</keyword>
<evidence type="ECO:0000313" key="3">
    <source>
        <dbReference type="EMBL" id="KZD23405.1"/>
    </source>
</evidence>
<evidence type="ECO:0000313" key="4">
    <source>
        <dbReference type="Proteomes" id="UP000076574"/>
    </source>
</evidence>
<feature type="transmembrane region" description="Helical" evidence="1">
    <location>
        <begin position="167"/>
        <end position="186"/>
    </location>
</feature>
<evidence type="ECO:0000259" key="2">
    <source>
        <dbReference type="Pfam" id="PF12158"/>
    </source>
</evidence>